<dbReference type="EMBL" id="WNYA01002127">
    <property type="protein sequence ID" value="KAG8544617.1"/>
    <property type="molecule type" value="Genomic_DNA"/>
</dbReference>
<keyword evidence="2" id="KW-1185">Reference proteome</keyword>
<reference evidence="1" key="1">
    <citation type="thesis" date="2020" institute="ProQuest LLC" country="789 East Eisenhower Parkway, Ann Arbor, MI, USA">
        <title>Comparative Genomics and Chromosome Evolution.</title>
        <authorList>
            <person name="Mudd A.B."/>
        </authorList>
    </citation>
    <scope>NUCLEOTIDE SEQUENCE</scope>
    <source>
        <strain evidence="1">237g6f4</strain>
        <tissue evidence="1">Blood</tissue>
    </source>
</reference>
<evidence type="ECO:0000313" key="2">
    <source>
        <dbReference type="Proteomes" id="UP000824782"/>
    </source>
</evidence>
<dbReference type="AlphaFoldDB" id="A0AAV6Z4T5"/>
<accession>A0AAV6Z4T5</accession>
<gene>
    <name evidence="1" type="ORF">GDO81_022179</name>
</gene>
<dbReference type="Proteomes" id="UP000824782">
    <property type="component" value="Unassembled WGS sequence"/>
</dbReference>
<sequence>MTSVAAHFLLVCQSVAGVGVGSPVLGCYKGM</sequence>
<proteinExistence type="predicted"/>
<name>A0AAV6Z4T5_ENGPU</name>
<protein>
    <submittedName>
        <fullName evidence="1">Uncharacterized protein</fullName>
    </submittedName>
</protein>
<organism evidence="1 2">
    <name type="scientific">Engystomops pustulosus</name>
    <name type="common">Tungara frog</name>
    <name type="synonym">Physalaemus pustulosus</name>
    <dbReference type="NCBI Taxonomy" id="76066"/>
    <lineage>
        <taxon>Eukaryota</taxon>
        <taxon>Metazoa</taxon>
        <taxon>Chordata</taxon>
        <taxon>Craniata</taxon>
        <taxon>Vertebrata</taxon>
        <taxon>Euteleostomi</taxon>
        <taxon>Amphibia</taxon>
        <taxon>Batrachia</taxon>
        <taxon>Anura</taxon>
        <taxon>Neobatrachia</taxon>
        <taxon>Hyloidea</taxon>
        <taxon>Leptodactylidae</taxon>
        <taxon>Leiuperinae</taxon>
        <taxon>Engystomops</taxon>
    </lineage>
</organism>
<evidence type="ECO:0000313" key="1">
    <source>
        <dbReference type="EMBL" id="KAG8544617.1"/>
    </source>
</evidence>
<comment type="caution">
    <text evidence="1">The sequence shown here is derived from an EMBL/GenBank/DDBJ whole genome shotgun (WGS) entry which is preliminary data.</text>
</comment>